<evidence type="ECO:0000256" key="3">
    <source>
        <dbReference type="ARBA" id="ARBA00022448"/>
    </source>
</evidence>
<evidence type="ECO:0000256" key="4">
    <source>
        <dbReference type="ARBA" id="ARBA00022554"/>
    </source>
</evidence>
<dbReference type="CDD" id="cd03244">
    <property type="entry name" value="ABCC_MRP_domain2"/>
    <property type="match status" value="1"/>
</dbReference>
<feature type="transmembrane region" description="Helical" evidence="13">
    <location>
        <begin position="1219"/>
        <end position="1248"/>
    </location>
</feature>
<dbReference type="PROSITE" id="PS00211">
    <property type="entry name" value="ABC_TRANSPORTER_1"/>
    <property type="match status" value="1"/>
</dbReference>
<dbReference type="Pfam" id="PF00664">
    <property type="entry name" value="ABC_membrane"/>
    <property type="match status" value="2"/>
</dbReference>
<dbReference type="EC" id="7.6.2.3" evidence="11"/>
<dbReference type="CDD" id="cd18595">
    <property type="entry name" value="ABC_6TM_MRP1_2_3_6_D1_like"/>
    <property type="match status" value="1"/>
</dbReference>
<keyword evidence="8" id="KW-0067">ATP-binding</keyword>
<feature type="transmembrane region" description="Helical" evidence="13">
    <location>
        <begin position="30"/>
        <end position="59"/>
    </location>
</feature>
<dbReference type="SMART" id="SM00382">
    <property type="entry name" value="AAA"/>
    <property type="match status" value="2"/>
</dbReference>
<dbReference type="GO" id="GO:0015431">
    <property type="term" value="F:ABC-type glutathione S-conjugate transporter activity"/>
    <property type="evidence" value="ECO:0007669"/>
    <property type="project" value="UniProtKB-EC"/>
</dbReference>
<dbReference type="SUPFAM" id="SSF52540">
    <property type="entry name" value="P-loop containing nucleoside triphosphate hydrolases"/>
    <property type="match status" value="2"/>
</dbReference>
<dbReference type="InterPro" id="IPR050173">
    <property type="entry name" value="ABC_transporter_C-like"/>
</dbReference>
<feature type="transmembrane region" description="Helical" evidence="13">
    <location>
        <begin position="509"/>
        <end position="528"/>
    </location>
</feature>
<dbReference type="InterPro" id="IPR027417">
    <property type="entry name" value="P-loop_NTPase"/>
</dbReference>
<dbReference type="Gene3D" id="3.40.50.300">
    <property type="entry name" value="P-loop containing nucleotide triphosphate hydrolases"/>
    <property type="match status" value="2"/>
</dbReference>
<feature type="transmembrane region" description="Helical" evidence="13">
    <location>
        <begin position="587"/>
        <end position="612"/>
    </location>
</feature>
<evidence type="ECO:0000256" key="8">
    <source>
        <dbReference type="ARBA" id="ARBA00022840"/>
    </source>
</evidence>
<dbReference type="Proteomes" id="UP000215902">
    <property type="component" value="Unassembled WGS sequence"/>
</dbReference>
<dbReference type="SUPFAM" id="SSF90123">
    <property type="entry name" value="ABC transporter transmembrane region"/>
    <property type="match status" value="2"/>
</dbReference>
<keyword evidence="5 13" id="KW-0812">Transmembrane</keyword>
<comment type="subcellular location">
    <subcellularLocation>
        <location evidence="1">Vacuole membrane</location>
        <topology evidence="1">Multi-pass membrane protein</topology>
    </subcellularLocation>
</comment>
<feature type="transmembrane region" description="Helical" evidence="13">
    <location>
        <begin position="139"/>
        <end position="156"/>
    </location>
</feature>
<dbReference type="PANTHER" id="PTHR24223:SF443">
    <property type="entry name" value="MULTIDRUG-RESISTANCE LIKE PROTEIN 1, ISOFORM I"/>
    <property type="match status" value="1"/>
</dbReference>
<feature type="transmembrane region" description="Helical" evidence="13">
    <location>
        <begin position="107"/>
        <end position="127"/>
    </location>
</feature>
<accession>A0A267F212</accession>
<dbReference type="EMBL" id="NIVC01001454">
    <property type="protein sequence ID" value="PAA67788.1"/>
    <property type="molecule type" value="Genomic_DNA"/>
</dbReference>
<dbReference type="CDD" id="cd18603">
    <property type="entry name" value="ABC_6TM_MRP1_2_3_6_D2_like"/>
    <property type="match status" value="1"/>
</dbReference>
<feature type="domain" description="ABC transporter" evidence="14">
    <location>
        <begin position="684"/>
        <end position="910"/>
    </location>
</feature>
<keyword evidence="6" id="KW-0677">Repeat</keyword>
<evidence type="ECO:0000256" key="11">
    <source>
        <dbReference type="ARBA" id="ARBA00024220"/>
    </source>
</evidence>
<dbReference type="CDD" id="cd03250">
    <property type="entry name" value="ABCC_MRP_domain1"/>
    <property type="match status" value="1"/>
</dbReference>
<dbReference type="FunFam" id="3.40.50.300:FF:000074">
    <property type="entry name" value="Multidrug resistance-associated protein 5 isoform 1"/>
    <property type="match status" value="1"/>
</dbReference>
<dbReference type="Gene3D" id="1.20.1560.10">
    <property type="entry name" value="ABC transporter type 1, transmembrane domain"/>
    <property type="match status" value="2"/>
</dbReference>
<feature type="domain" description="ABC transmembrane type-1" evidence="15">
    <location>
        <begin position="370"/>
        <end position="652"/>
    </location>
</feature>
<feature type="domain" description="ABC transporter" evidence="14">
    <location>
        <begin position="1415"/>
        <end position="1649"/>
    </location>
</feature>
<sequence>MNSSFPLCATPIWDAATTWHTMQPDLTACFYYVIMPLGLIGYCLLMFIPTLAFLISTLMQTQVRQRDRVQQVNWVMLTRLLIPILFSLVTLLDFVTSIMLTNRDLELRLHPGFLFIAMVSVCCVHALEIRKQRATSGATFLYWLLALTHFCLALQSESRTKALYNGWPQKFGLLIAYTVLSATGLVAASASGLRPATATAGHQQEQTALAACPEKTANYLSRLSFWWITPLILSGYRSPLTYASLFQLNARDDCVNLFPRFKRAWNAYVCATNRASGSETAGEANGSGVLVDGQRRQQRIRGLRFRNRLISEDGSAVSMKSVEPAAEQCNDEPKDDTKLCPAQEEQAAMADRFNPIVLKVLFRMFAPSILLSVSLKLFYDLLNFSGTLILKAILKYLQSGAVYEWRGYFYVGLIFLAGLVQTAILHQYFHIVFVLGMQIRTSLVCAVYNKSLKLSNQARKTTTTGSIVNLMSVDSFKFQELMSYINILWSGPLQIVICLVLLYQELGPSIFAGVAVLIILIPINGVLAKYMKQFQVEQMELKDTRIKMISEILAGIRVIKLYAWELAFAQQVSATRKKEIAVMRRSAFLNAGISFAWSCTPVLVSLATFSVYTLSSPDNILDAEKCFVSISLFNLLRFPLAILPMVANSTVECTVSLKRLTNFLTLDELDKRAVKRRPEQKAALRIESGKFSWDGPSGAPTLSDVNLEIEDGSLIAIVGTVGAGKSSLLNALLGYITKLDGTVLIKGSLAYFSQEPFIQNLSLRDNVLFNSPMHENLYRQVIDCCALERDLEILQAGDMTEIGEKGITLSGGQKARVSLARACYADKDIYLLDDPLSAVDVHVGKHIFERVISSETGLLSRKTRVLVTHSLTYLPRVDRIVVLNDGRVSEIGTFRELVKADGPFAKLISEFLASHSHHAHATTNYSATAVPDSTNAEPSAAPPVEDVDTVLNILDEIQKEEMEKEGAVEESKDEAVAGVDNADSLAAAALNSVQLLPDDVAANETDAAKAPLLATSVGSSNGPIADKTADASKKNLEGAPAANALFRTTDEEKSKTGRVNWRVYLTYFRAVGLLFCLGVVITYILAHGLSLGSNFWLVDWTDDARRIAQFNGSSSRGGGVNGTTVAPPAESWSRPQRIGILAAFGLLQALAIFWGAFISSIACLRASRLLHNNLLNRVLACMLTFFESTPLGRIVNRFSSDVNCVDRDLAEKWRTMLRIAFWLLEALIAVSFALPWFLVALIGIAAMFHGVQRIFISSSRQLKRLESTAKSPIFSHFSETLSGVTTIRAFEQQSNFKRICNDRVNFFNRCYYPNISSNRWLAVRLELVGNLIVTFTCLFGVLARGTVSPGLVGLAAIYALNVTQSLNWLIRMTSELETNIVAVERIKEYSELEQEAPWQRPDEPPLPDGWPLGGVSFRSFACRYRDDLPPALADINLEVSPGQRVGIVGRTGSGKSTLTLSLFRVLEPRSGQLLLDGVDVTKLGLHTLRTRITLIPQDPLLFAGSLRWNLDPFDRHTDDEVWSALETAHLKSWASGLETGLSHPISEGGANLSLGQRQLVCLARALLRRSRLLVLDEATAAVDVGTDALIQRTIREKFSDATLITVAHRLNTVMDYDKIVVLEQGRVLESGSPSELLANKTSVFYEMALQAGLAK</sequence>
<evidence type="ECO:0000313" key="16">
    <source>
        <dbReference type="EMBL" id="PAA67788.1"/>
    </source>
</evidence>
<dbReference type="FunFam" id="1.20.1560.10:FF:000020">
    <property type="entry name" value="ABC metal ion transporter"/>
    <property type="match status" value="1"/>
</dbReference>
<dbReference type="PROSITE" id="PS50929">
    <property type="entry name" value="ABC_TM1F"/>
    <property type="match status" value="2"/>
</dbReference>
<evidence type="ECO:0000256" key="2">
    <source>
        <dbReference type="ARBA" id="ARBA00009726"/>
    </source>
</evidence>
<name>A0A267F212_9PLAT</name>
<dbReference type="InterPro" id="IPR036640">
    <property type="entry name" value="ABC1_TM_sf"/>
</dbReference>
<dbReference type="FunFam" id="1.20.1560.10:FF:000001">
    <property type="entry name" value="ATP-binding cassette subfamily C member 1"/>
    <property type="match status" value="1"/>
</dbReference>
<evidence type="ECO:0000259" key="14">
    <source>
        <dbReference type="PROSITE" id="PS50893"/>
    </source>
</evidence>
<evidence type="ECO:0000256" key="6">
    <source>
        <dbReference type="ARBA" id="ARBA00022737"/>
    </source>
</evidence>
<keyword evidence="17" id="KW-1185">Reference proteome</keyword>
<dbReference type="InterPro" id="IPR011527">
    <property type="entry name" value="ABC1_TM_dom"/>
</dbReference>
<protein>
    <recommendedName>
        <fullName evidence="11">ABC-type glutathione-S-conjugate transporter</fullName>
        <ecNumber evidence="11">7.6.2.3</ecNumber>
    </recommendedName>
</protein>
<feature type="domain" description="ABC transmembrane type-1" evidence="15">
    <location>
        <begin position="1077"/>
        <end position="1378"/>
    </location>
</feature>
<keyword evidence="9 13" id="KW-1133">Transmembrane helix</keyword>
<evidence type="ECO:0000256" key="10">
    <source>
        <dbReference type="ARBA" id="ARBA00023136"/>
    </source>
</evidence>
<dbReference type="GO" id="GO:0005774">
    <property type="term" value="C:vacuolar membrane"/>
    <property type="evidence" value="ECO:0007669"/>
    <property type="project" value="UniProtKB-SubCell"/>
</dbReference>
<comment type="caution">
    <text evidence="16">The sequence shown here is derived from an EMBL/GenBank/DDBJ whole genome shotgun (WGS) entry which is preliminary data.</text>
</comment>
<gene>
    <name evidence="16" type="ORF">BOX15_Mlig000262g2</name>
</gene>
<dbReference type="InterPro" id="IPR003593">
    <property type="entry name" value="AAA+_ATPase"/>
</dbReference>
<dbReference type="GO" id="GO:0000323">
    <property type="term" value="C:lytic vacuole"/>
    <property type="evidence" value="ECO:0007669"/>
    <property type="project" value="UniProtKB-ARBA"/>
</dbReference>
<dbReference type="PANTHER" id="PTHR24223">
    <property type="entry name" value="ATP-BINDING CASSETTE SUB-FAMILY C"/>
    <property type="match status" value="1"/>
</dbReference>
<keyword evidence="7" id="KW-0547">Nucleotide-binding</keyword>
<evidence type="ECO:0000256" key="7">
    <source>
        <dbReference type="ARBA" id="ARBA00022741"/>
    </source>
</evidence>
<dbReference type="FunFam" id="3.40.50.300:FF:000997">
    <property type="entry name" value="Multidrug resistance-associated protein 1"/>
    <property type="match status" value="1"/>
</dbReference>
<evidence type="ECO:0000256" key="1">
    <source>
        <dbReference type="ARBA" id="ARBA00004128"/>
    </source>
</evidence>
<keyword evidence="10 13" id="KW-0472">Membrane</keyword>
<dbReference type="STRING" id="282301.A0A267F212"/>
<evidence type="ECO:0000256" key="13">
    <source>
        <dbReference type="SAM" id="Phobius"/>
    </source>
</evidence>
<feature type="transmembrane region" description="Helical" evidence="13">
    <location>
        <begin position="171"/>
        <end position="193"/>
    </location>
</feature>
<feature type="transmembrane region" description="Helical" evidence="13">
    <location>
        <begin position="1138"/>
        <end position="1162"/>
    </location>
</feature>
<dbReference type="PROSITE" id="PS50893">
    <property type="entry name" value="ABC_TRANSPORTER_2"/>
    <property type="match status" value="2"/>
</dbReference>
<keyword evidence="4" id="KW-0926">Vacuole</keyword>
<keyword evidence="3" id="KW-0813">Transport</keyword>
<dbReference type="OrthoDB" id="6500128at2759"/>
<proteinExistence type="inferred from homology"/>
<comment type="catalytic activity">
    <reaction evidence="12">
        <text>leukotriene C4(in) + ATP + H2O = leukotriene C4(out) + ADP + phosphate + H(+)</text>
        <dbReference type="Rhea" id="RHEA:38963"/>
        <dbReference type="ChEBI" id="CHEBI:15377"/>
        <dbReference type="ChEBI" id="CHEBI:15378"/>
        <dbReference type="ChEBI" id="CHEBI:30616"/>
        <dbReference type="ChEBI" id="CHEBI:43474"/>
        <dbReference type="ChEBI" id="CHEBI:57973"/>
        <dbReference type="ChEBI" id="CHEBI:456216"/>
    </reaction>
    <physiologicalReaction direction="left-to-right" evidence="12">
        <dbReference type="Rhea" id="RHEA:38964"/>
    </physiologicalReaction>
</comment>
<organism evidence="16 17">
    <name type="scientific">Macrostomum lignano</name>
    <dbReference type="NCBI Taxonomy" id="282301"/>
    <lineage>
        <taxon>Eukaryota</taxon>
        <taxon>Metazoa</taxon>
        <taxon>Spiralia</taxon>
        <taxon>Lophotrochozoa</taxon>
        <taxon>Platyhelminthes</taxon>
        <taxon>Rhabditophora</taxon>
        <taxon>Macrostomorpha</taxon>
        <taxon>Macrostomida</taxon>
        <taxon>Macrostomidae</taxon>
        <taxon>Macrostomum</taxon>
    </lineage>
</organism>
<evidence type="ECO:0000259" key="15">
    <source>
        <dbReference type="PROSITE" id="PS50929"/>
    </source>
</evidence>
<evidence type="ECO:0000313" key="17">
    <source>
        <dbReference type="Proteomes" id="UP000215902"/>
    </source>
</evidence>
<dbReference type="Pfam" id="PF00005">
    <property type="entry name" value="ABC_tran"/>
    <property type="match status" value="2"/>
</dbReference>
<feature type="transmembrane region" description="Helical" evidence="13">
    <location>
        <begin position="481"/>
        <end position="503"/>
    </location>
</feature>
<dbReference type="InterPro" id="IPR017871">
    <property type="entry name" value="ABC_transporter-like_CS"/>
</dbReference>
<comment type="similarity">
    <text evidence="2">Belongs to the ABC transporter superfamily. ABCC family. Conjugate transporter (TC 3.A.1.208) subfamily.</text>
</comment>
<evidence type="ECO:0000256" key="12">
    <source>
        <dbReference type="ARBA" id="ARBA00047523"/>
    </source>
</evidence>
<feature type="transmembrane region" description="Helical" evidence="13">
    <location>
        <begin position="1063"/>
        <end position="1086"/>
    </location>
</feature>
<feature type="transmembrane region" description="Helical" evidence="13">
    <location>
        <begin position="409"/>
        <end position="425"/>
    </location>
</feature>
<dbReference type="GO" id="GO:0005524">
    <property type="term" value="F:ATP binding"/>
    <property type="evidence" value="ECO:0007669"/>
    <property type="project" value="UniProtKB-KW"/>
</dbReference>
<evidence type="ECO:0000256" key="5">
    <source>
        <dbReference type="ARBA" id="ARBA00022692"/>
    </source>
</evidence>
<feature type="transmembrane region" description="Helical" evidence="13">
    <location>
        <begin position="80"/>
        <end position="101"/>
    </location>
</feature>
<dbReference type="GO" id="GO:0016887">
    <property type="term" value="F:ATP hydrolysis activity"/>
    <property type="evidence" value="ECO:0007669"/>
    <property type="project" value="InterPro"/>
</dbReference>
<reference evidence="16 17" key="1">
    <citation type="submission" date="2017-06" db="EMBL/GenBank/DDBJ databases">
        <title>A platform for efficient transgenesis in Macrostomum lignano, a flatworm model organism for stem cell research.</title>
        <authorList>
            <person name="Berezikov E."/>
        </authorList>
    </citation>
    <scope>NUCLEOTIDE SEQUENCE [LARGE SCALE GENOMIC DNA]</scope>
    <source>
        <strain evidence="16">DV1</strain>
        <tissue evidence="16">Whole organism</tissue>
    </source>
</reference>
<dbReference type="InterPro" id="IPR003439">
    <property type="entry name" value="ABC_transporter-like_ATP-bd"/>
</dbReference>
<evidence type="ECO:0000256" key="9">
    <source>
        <dbReference type="ARBA" id="ARBA00022989"/>
    </source>
</evidence>